<comment type="caution">
    <text evidence="1">The sequence shown here is derived from an EMBL/GenBank/DDBJ whole genome shotgun (WGS) entry which is preliminary data.</text>
</comment>
<organism evidence="1 2">
    <name type="scientific">Entomophthora muscae</name>
    <dbReference type="NCBI Taxonomy" id="34485"/>
    <lineage>
        <taxon>Eukaryota</taxon>
        <taxon>Fungi</taxon>
        <taxon>Fungi incertae sedis</taxon>
        <taxon>Zoopagomycota</taxon>
        <taxon>Entomophthoromycotina</taxon>
        <taxon>Entomophthoromycetes</taxon>
        <taxon>Entomophthorales</taxon>
        <taxon>Entomophthoraceae</taxon>
        <taxon>Entomophthora</taxon>
    </lineage>
</organism>
<gene>
    <name evidence="1" type="ORF">DSO57_1029301</name>
</gene>
<keyword evidence="2" id="KW-1185">Reference proteome</keyword>
<evidence type="ECO:0000313" key="2">
    <source>
        <dbReference type="Proteomes" id="UP001165960"/>
    </source>
</evidence>
<proteinExistence type="predicted"/>
<dbReference type="Proteomes" id="UP001165960">
    <property type="component" value="Unassembled WGS sequence"/>
</dbReference>
<dbReference type="EMBL" id="QTSX02007292">
    <property type="protein sequence ID" value="KAJ9048970.1"/>
    <property type="molecule type" value="Genomic_DNA"/>
</dbReference>
<sequence length="534" mass="59657">MPYFGFSYSYQYLQRVIKQKLHYPQGCTKANPFNGLRSTSTPQDCHLDASENSNGSRNSPEPPNTPISGSLNKGKLPDSLDCEVNQVSEAQYLEEKDQVEIVENIFEPKESLTEVQPTKSPIIHEEYSEKKQDLVHEVNSMEVLISKDKGTSLAAPIALISLDLLETFPVDHLIRGEESAKDDDVFLHEVEIVGFHTFQKPHLSLPEPLPPEDPGTAKHFPIESGDCFKDEKVSEDDEASQEEKVVELLISQVEYRSLAEYVTVTLLSLQKSLLPEEPSFILQPHNKSCSKKGIEDKCLSKEYHLESFGSLALTEVNPGQFSFPGITDGYIQPGHFPCEYHQSCAKVDLTRAKVCSNAMGDFKDDEVPSLTEPEEIRCSQDKNQSLIPLSSECCSKNEEAEKDLQEAESVVFPISQVEKESLVEKIVVPPFSLPEPLSPEDPGINPHGSSFIPLLALPHCKKDSKTELLHPDEMQEPQDLPLPTVALVSSIADELYDKLLVDQSLWEEEPTEIQSVLKKLSVDTKVKDGQLFKL</sequence>
<name>A0ACC2RGA4_9FUNG</name>
<protein>
    <submittedName>
        <fullName evidence="1">Uncharacterized protein</fullName>
    </submittedName>
</protein>
<reference evidence="1" key="1">
    <citation type="submission" date="2022-04" db="EMBL/GenBank/DDBJ databases">
        <title>Genome of the entomopathogenic fungus Entomophthora muscae.</title>
        <authorList>
            <person name="Elya C."/>
            <person name="Lovett B.R."/>
            <person name="Lee E."/>
            <person name="Macias A.M."/>
            <person name="Hajek A.E."/>
            <person name="De Bivort B.L."/>
            <person name="Kasson M.T."/>
            <person name="De Fine Licht H.H."/>
            <person name="Stajich J.E."/>
        </authorList>
    </citation>
    <scope>NUCLEOTIDE SEQUENCE</scope>
    <source>
        <strain evidence="1">Berkeley</strain>
    </source>
</reference>
<accession>A0ACC2RGA4</accession>
<evidence type="ECO:0000313" key="1">
    <source>
        <dbReference type="EMBL" id="KAJ9048970.1"/>
    </source>
</evidence>